<evidence type="ECO:0000256" key="3">
    <source>
        <dbReference type="ARBA" id="ARBA00023015"/>
    </source>
</evidence>
<dbReference type="GO" id="GO:0045893">
    <property type="term" value="P:positive regulation of DNA-templated transcription"/>
    <property type="evidence" value="ECO:0007669"/>
    <property type="project" value="InterPro"/>
</dbReference>
<proteinExistence type="inferred from homology"/>
<dbReference type="SUPFAM" id="SSF63520">
    <property type="entry name" value="PTS-regulatory domain, PRD"/>
    <property type="match status" value="2"/>
</dbReference>
<dbReference type="SMART" id="SM01061">
    <property type="entry name" value="CAT_RBD"/>
    <property type="match status" value="1"/>
</dbReference>
<evidence type="ECO:0000313" key="8">
    <source>
        <dbReference type="EMBL" id="CBI44859.1"/>
    </source>
</evidence>
<evidence type="ECO:0000256" key="6">
    <source>
        <dbReference type="ARBA" id="ARBA00038510"/>
    </source>
</evidence>
<keyword evidence="9" id="KW-1185">Reference proteome</keyword>
<organism evidence="8 9">
    <name type="scientific">Bacillus amyloliquefaciens (strain ATCC 23350 / DSM 7 / BCRC 11601 / CCUG 28519 / NBRC 15535 / NRRL B-14393 / F)</name>
    <dbReference type="NCBI Taxonomy" id="692420"/>
    <lineage>
        <taxon>Bacteria</taxon>
        <taxon>Bacillati</taxon>
        <taxon>Bacillota</taxon>
        <taxon>Bacilli</taxon>
        <taxon>Bacillales</taxon>
        <taxon>Bacillaceae</taxon>
        <taxon>Bacillus</taxon>
        <taxon>Bacillus amyloliquefaciens group</taxon>
    </lineage>
</organism>
<dbReference type="Pfam" id="PF00874">
    <property type="entry name" value="PRD"/>
    <property type="match status" value="2"/>
</dbReference>
<dbReference type="AlphaFoldDB" id="A0A9P1NJP4"/>
<dbReference type="Pfam" id="PF03123">
    <property type="entry name" value="CAT_RBD"/>
    <property type="match status" value="1"/>
</dbReference>
<dbReference type="InterPro" id="IPR036634">
    <property type="entry name" value="PRD_sf"/>
</dbReference>
<dbReference type="InterPro" id="IPR050661">
    <property type="entry name" value="BglG_antiterminators"/>
</dbReference>
<feature type="domain" description="PRD" evidence="7">
    <location>
        <begin position="171"/>
        <end position="277"/>
    </location>
</feature>
<dbReference type="GO" id="GO:0003723">
    <property type="term" value="F:RNA binding"/>
    <property type="evidence" value="ECO:0007669"/>
    <property type="project" value="UniProtKB-KW"/>
</dbReference>
<dbReference type="PANTHER" id="PTHR30185:SF15">
    <property type="entry name" value="CRYPTIC BETA-GLUCOSIDE BGL OPERON ANTITERMINATOR"/>
    <property type="match status" value="1"/>
</dbReference>
<evidence type="ECO:0000256" key="5">
    <source>
        <dbReference type="ARBA" id="ARBA00023163"/>
    </source>
</evidence>
<keyword evidence="5" id="KW-0804">Transcription</keyword>
<comment type="similarity">
    <text evidence="6">Belongs to the transcriptional antiterminator BglG family.</text>
</comment>
<evidence type="ECO:0000256" key="2">
    <source>
        <dbReference type="ARBA" id="ARBA00022884"/>
    </source>
</evidence>
<dbReference type="InterPro" id="IPR004341">
    <property type="entry name" value="CAT_RNA-bd_dom"/>
</dbReference>
<dbReference type="Gene3D" id="2.30.24.10">
    <property type="entry name" value="CAT RNA-binding domain"/>
    <property type="match status" value="1"/>
</dbReference>
<dbReference type="PROSITE" id="PS51372">
    <property type="entry name" value="PRD_2"/>
    <property type="match status" value="2"/>
</dbReference>
<dbReference type="RefSeq" id="WP_013354108.1">
    <property type="nucleotide sequence ID" value="NC_014551.1"/>
</dbReference>
<keyword evidence="3" id="KW-0805">Transcription regulation</keyword>
<reference evidence="9" key="2">
    <citation type="journal article" date="2011" name="J. Biotechnol.">
        <title>Genome sequence of B. amyloliquefaciens type strain DSM7(T) reveals differences to plant-associated B. amyloliquefaciens FZB42.</title>
        <authorList>
            <person name="Ruckert C."/>
            <person name="Blom J."/>
            <person name="Chen X."/>
            <person name="Reva O."/>
            <person name="Borriss R."/>
        </authorList>
    </citation>
    <scope>NUCLEOTIDE SEQUENCE [LARGE SCALE GENOMIC DNA]</scope>
    <source>
        <strain evidence="9">DSM 7</strain>
    </source>
</reference>
<dbReference type="InterPro" id="IPR001550">
    <property type="entry name" value="Transcrpt_antitermin_CS"/>
</dbReference>
<dbReference type="InterPro" id="IPR036650">
    <property type="entry name" value="CAT_RNA-bd_dom_sf"/>
</dbReference>
<keyword evidence="1" id="KW-0677">Repeat</keyword>
<dbReference type="Gene3D" id="1.10.1790.10">
    <property type="entry name" value="PRD domain"/>
    <property type="match status" value="2"/>
</dbReference>
<dbReference type="EMBL" id="FN597644">
    <property type="protein sequence ID" value="CBI44859.1"/>
    <property type="molecule type" value="Genomic_DNA"/>
</dbReference>
<name>A0A9P1NJP4_BACAS</name>
<reference evidence="8 9" key="1">
    <citation type="journal article" date="2011" name="Int. J. Syst. Evol. Microbiol.">
        <title>Relationship of Bacillus amyloliquefaciens clades associated with strains DSM 7T and FZB42T: a proposal for Bacillus amyloliquefaciens subsp. amyloliquefaciens subsp. nov. and Bacillus amyloliquefaciens subsp. plantarum subsp. nov. based on complete genome sequence comparisons.</title>
        <authorList>
            <person name="Borriss R."/>
            <person name="Chen X.H."/>
            <person name="Rueckert C."/>
            <person name="Blom J."/>
            <person name="Becker A."/>
            <person name="Baumgarth B."/>
            <person name="Fan B."/>
            <person name="Pukall R."/>
            <person name="Schumann P."/>
            <person name="Sproer C."/>
            <person name="Junge H."/>
            <person name="Vater J."/>
            <person name="Puhler A."/>
            <person name="Klenk H.P."/>
        </authorList>
    </citation>
    <scope>NUCLEOTIDE SEQUENCE [LARGE SCALE GENOMIC DNA]</scope>
    <source>
        <strain evidence="9">DSM 7</strain>
    </source>
</reference>
<gene>
    <name evidence="8" type="primary">licT</name>
    <name evidence="8" type="ordered locus">BAMF_3733</name>
</gene>
<dbReference type="InterPro" id="IPR011608">
    <property type="entry name" value="PRD"/>
</dbReference>
<evidence type="ECO:0000259" key="7">
    <source>
        <dbReference type="PROSITE" id="PS51372"/>
    </source>
</evidence>
<dbReference type="KEGG" id="bao:BAMF_3733"/>
<keyword evidence="4" id="KW-0010">Activator</keyword>
<sequence length="277" mass="32178">MKIAKVINNNVVSVLKEGNQELVIMGRGIAFQKKTGDPVDEALIEKVFTLDNKDVSEKFKTLLYEIPIECMEVSEEIISYAKLQLGKKLNDSIYVSLTDHINFAIQRNQKGLDIKNALLWETKRLYKDEFAIGKEALAMVKNKTGVSLPEDEAGFIALHIVNAELNEEMPNIINITKVMQEILSIVKYHFKIEFNEESLHYYRFVTHLKFFAQRLFNGTHMESQDDFLLETVKEKYHQAYKCTKNIHTYIEKEYGHKLTSDELLYLTIHIERVVKQV</sequence>
<evidence type="ECO:0000256" key="4">
    <source>
        <dbReference type="ARBA" id="ARBA00023159"/>
    </source>
</evidence>
<dbReference type="NCBIfam" id="NF046042">
    <property type="entry name" value="LicT"/>
    <property type="match status" value="1"/>
</dbReference>
<protein>
    <submittedName>
        <fullName evidence="8">Transcriptional antiterminator (BglG family)</fullName>
    </submittedName>
</protein>
<keyword evidence="2" id="KW-0694">RNA-binding</keyword>
<accession>A0A9P1NJP4</accession>
<feature type="domain" description="PRD" evidence="7">
    <location>
        <begin position="65"/>
        <end position="170"/>
    </location>
</feature>
<dbReference type="Proteomes" id="UP000006562">
    <property type="component" value="Chromosome"/>
</dbReference>
<dbReference type="PANTHER" id="PTHR30185">
    <property type="entry name" value="CRYPTIC BETA-GLUCOSIDE BGL OPERON ANTITERMINATOR"/>
    <property type="match status" value="1"/>
</dbReference>
<dbReference type="PROSITE" id="PS00654">
    <property type="entry name" value="PRD_1"/>
    <property type="match status" value="1"/>
</dbReference>
<evidence type="ECO:0000313" key="9">
    <source>
        <dbReference type="Proteomes" id="UP000006562"/>
    </source>
</evidence>
<evidence type="ECO:0000256" key="1">
    <source>
        <dbReference type="ARBA" id="ARBA00022737"/>
    </source>
</evidence>
<dbReference type="SUPFAM" id="SSF50151">
    <property type="entry name" value="SacY-like RNA-binding domain"/>
    <property type="match status" value="1"/>
</dbReference>